<organism evidence="1 2">
    <name type="scientific">Pseudomonas oryzihabitans</name>
    <dbReference type="NCBI Taxonomy" id="47885"/>
    <lineage>
        <taxon>Bacteria</taxon>
        <taxon>Pseudomonadati</taxon>
        <taxon>Pseudomonadota</taxon>
        <taxon>Gammaproteobacteria</taxon>
        <taxon>Pseudomonadales</taxon>
        <taxon>Pseudomonadaceae</taxon>
        <taxon>Pseudomonas</taxon>
    </lineage>
</organism>
<dbReference type="PROSITE" id="PS51257">
    <property type="entry name" value="PROKAR_LIPOPROTEIN"/>
    <property type="match status" value="1"/>
</dbReference>
<evidence type="ECO:0000313" key="1">
    <source>
        <dbReference type="EMBL" id="SCZ48523.1"/>
    </source>
</evidence>
<dbReference type="OrthoDB" id="6636552at2"/>
<dbReference type="EMBL" id="FMWB01000026">
    <property type="protein sequence ID" value="SCZ48523.1"/>
    <property type="molecule type" value="Genomic_DNA"/>
</dbReference>
<accession>A0A1G5PG79</accession>
<name>A0A1G5PG79_9PSED</name>
<sequence>MKKYLALLAPLALITACSDENSKIRGEFIAGCMNGGSSKAVCACTFEKLETKYSPAELRGINRLAAPPESFLKEAIKSAQACRA</sequence>
<proteinExistence type="predicted"/>
<evidence type="ECO:0000313" key="2">
    <source>
        <dbReference type="Proteomes" id="UP000183046"/>
    </source>
</evidence>
<dbReference type="Proteomes" id="UP000183046">
    <property type="component" value="Unassembled WGS sequence"/>
</dbReference>
<dbReference type="RefSeq" id="WP_143008574.1">
    <property type="nucleotide sequence ID" value="NZ_FMWB01000026.1"/>
</dbReference>
<protein>
    <recommendedName>
        <fullName evidence="3">Lipoprotein</fullName>
    </recommendedName>
</protein>
<comment type="caution">
    <text evidence="1">The sequence shown here is derived from an EMBL/GenBank/DDBJ whole genome shotgun (WGS) entry which is preliminary data.</text>
</comment>
<dbReference type="AlphaFoldDB" id="A0A1G5PG79"/>
<gene>
    <name evidence="1" type="ORF">SAMN05216279_12643</name>
</gene>
<reference evidence="2" key="1">
    <citation type="submission" date="2016-10" db="EMBL/GenBank/DDBJ databases">
        <authorList>
            <person name="de Groot N.N."/>
        </authorList>
    </citation>
    <scope>NUCLEOTIDE SEQUENCE [LARGE SCALE GENOMIC DNA]</scope>
    <source>
        <strain evidence="2">DSM 15758</strain>
    </source>
</reference>
<evidence type="ECO:0008006" key="3">
    <source>
        <dbReference type="Google" id="ProtNLM"/>
    </source>
</evidence>